<dbReference type="SUPFAM" id="SSF49863">
    <property type="entry name" value="Hyaluronate lyase-like, C-terminal domain"/>
    <property type="match status" value="1"/>
</dbReference>
<dbReference type="GO" id="GO:0005576">
    <property type="term" value="C:extracellular region"/>
    <property type="evidence" value="ECO:0007669"/>
    <property type="project" value="InterPro"/>
</dbReference>
<dbReference type="Pfam" id="PF08124">
    <property type="entry name" value="Lyase_8_N"/>
    <property type="match status" value="1"/>
</dbReference>
<dbReference type="PANTHER" id="PTHR38481">
    <property type="entry name" value="HYALURONATE LYASE"/>
    <property type="match status" value="1"/>
</dbReference>
<evidence type="ECO:0000313" key="8">
    <source>
        <dbReference type="EMBL" id="KIY52561.1"/>
    </source>
</evidence>
<accession>A0A0D7AMM2</accession>
<evidence type="ECO:0000259" key="5">
    <source>
        <dbReference type="Pfam" id="PF02278"/>
    </source>
</evidence>
<dbReference type="GO" id="GO:0016837">
    <property type="term" value="F:carbon-oxygen lyase activity, acting on polysaccharides"/>
    <property type="evidence" value="ECO:0007669"/>
    <property type="project" value="UniProtKB-ARBA"/>
</dbReference>
<dbReference type="Pfam" id="PF02278">
    <property type="entry name" value="Lyase_8"/>
    <property type="match status" value="1"/>
</dbReference>
<dbReference type="EMBL" id="KN881640">
    <property type="protein sequence ID" value="KIY52561.1"/>
    <property type="molecule type" value="Genomic_DNA"/>
</dbReference>
<dbReference type="InterPro" id="IPR008929">
    <property type="entry name" value="Chondroitin_lyas"/>
</dbReference>
<dbReference type="InterPro" id="IPR003159">
    <property type="entry name" value="Lyase_8_central_dom"/>
</dbReference>
<dbReference type="OrthoDB" id="5980780at2759"/>
<organism evidence="8 9">
    <name type="scientific">Fistulina hepatica ATCC 64428</name>
    <dbReference type="NCBI Taxonomy" id="1128425"/>
    <lineage>
        <taxon>Eukaryota</taxon>
        <taxon>Fungi</taxon>
        <taxon>Dikarya</taxon>
        <taxon>Basidiomycota</taxon>
        <taxon>Agaricomycotina</taxon>
        <taxon>Agaricomycetes</taxon>
        <taxon>Agaricomycetidae</taxon>
        <taxon>Agaricales</taxon>
        <taxon>Fistulinaceae</taxon>
        <taxon>Fistulina</taxon>
    </lineage>
</organism>
<evidence type="ECO:0000259" key="6">
    <source>
        <dbReference type="Pfam" id="PF02884"/>
    </source>
</evidence>
<dbReference type="InterPro" id="IPR011013">
    <property type="entry name" value="Gal_mutarotase_sf_dom"/>
</dbReference>
<sequence length="788" mass="85526">MLAIHFCVLLVFSSFVSLTHAIQHISLLHPHKLQRELKRVRSKNHFYARDVPDSSAPARHSSTDIQTIQARRVSTIIGGLDRAAQVSGWLSSLSERGSWPDVDYTTGCDARRANWPAEEHWSRIATMAGAWHGGFNGSSPQYVKNASLLARIILAMDFWFKNDFTNIACLDSGSTSSCPCGTPGLWNTNWYSNILGLPLLVSKSCLLIGTALPAYELGHCTTINLRAYGTFDHDIHGVGYLTGANTLDLARVGIDQAVLTVNTTLLSDAYRRIHNELKIQNFLKADGIRADGSFGQHAGILYNGNYGKDYTNDVLDLETASAGTSYTADAAPRSAFETLFDGHKWMIVHNVLTHALHWDFSVLGRFISFPVADNQATASINLNLTEIDELGTAWSSDSLRNFASSLSTPSGNANAGSLIGNKMFYANDYMVHRGANYVTTLKMYSSRTQNTECTNSQNPLGFHLSDGTTYTYLQGNEYEDIAAAWDWNLIPGTTVDYGATPLSCGTARYTGVESFVGGVSSGEVGISVMRYTNPSTGNFTFQKAWFFLKDDAQRVMVSNITSETGAPVYSVLDQRLSAGTFYIDQSPVSSGSYSGTTPHSLFHGGVGYIFPTDYQTTIPVSLIAQSQTRSGDWSTIGISSQPVITVDIFAARLQHVNLSHPIEYTVFPGIDISGLEAKASATISSVETVRNDDHISAVYDNKHEMAMAVFWDSTGGSVDFSAFSLTANGNAAVVYQMNNSTAWVADPSQTLSSVTLTFSFSGTRKHTKSVFIDLAGGGFAGSSVQSPI</sequence>
<dbReference type="Proteomes" id="UP000054144">
    <property type="component" value="Unassembled WGS sequence"/>
</dbReference>
<dbReference type="InterPro" id="IPR004103">
    <property type="entry name" value="Lyase_8_C"/>
</dbReference>
<keyword evidence="9" id="KW-1185">Reference proteome</keyword>
<feature type="signal peptide" evidence="4">
    <location>
        <begin position="1"/>
        <end position="21"/>
    </location>
</feature>
<evidence type="ECO:0000256" key="3">
    <source>
        <dbReference type="ARBA" id="ARBA00023239"/>
    </source>
</evidence>
<dbReference type="SUPFAM" id="SSF74650">
    <property type="entry name" value="Galactose mutarotase-like"/>
    <property type="match status" value="1"/>
</dbReference>
<dbReference type="Gene3D" id="2.70.98.10">
    <property type="match status" value="1"/>
</dbReference>
<dbReference type="Pfam" id="PF02884">
    <property type="entry name" value="Lyase_8_C"/>
    <property type="match status" value="1"/>
</dbReference>
<dbReference type="InterPro" id="IPR011071">
    <property type="entry name" value="Lyase_8-like_C"/>
</dbReference>
<protein>
    <submittedName>
        <fullName evidence="8">Polysaccharide lyase family 8 protein</fullName>
    </submittedName>
</protein>
<feature type="chain" id="PRO_5002316312" evidence="4">
    <location>
        <begin position="22"/>
        <end position="788"/>
    </location>
</feature>
<dbReference type="GO" id="GO:0030246">
    <property type="term" value="F:carbohydrate binding"/>
    <property type="evidence" value="ECO:0007669"/>
    <property type="project" value="InterPro"/>
</dbReference>
<dbReference type="Gene3D" id="2.60.220.10">
    <property type="entry name" value="Polysaccharide lyase family 8-like, C-terminal"/>
    <property type="match status" value="1"/>
</dbReference>
<evidence type="ECO:0000256" key="2">
    <source>
        <dbReference type="ARBA" id="ARBA00022729"/>
    </source>
</evidence>
<dbReference type="Gene3D" id="1.50.10.100">
    <property type="entry name" value="Chondroitin AC/alginate lyase"/>
    <property type="match status" value="1"/>
</dbReference>
<dbReference type="AlphaFoldDB" id="A0A0D7AMM2"/>
<feature type="domain" description="Polysaccharide lyase family 8 C-terminal" evidence="6">
    <location>
        <begin position="689"/>
        <end position="755"/>
    </location>
</feature>
<reference evidence="8 9" key="1">
    <citation type="journal article" date="2015" name="Fungal Genet. Biol.">
        <title>Evolution of novel wood decay mechanisms in Agaricales revealed by the genome sequences of Fistulina hepatica and Cylindrobasidium torrendii.</title>
        <authorList>
            <person name="Floudas D."/>
            <person name="Held B.W."/>
            <person name="Riley R."/>
            <person name="Nagy L.G."/>
            <person name="Koehler G."/>
            <person name="Ransdell A.S."/>
            <person name="Younus H."/>
            <person name="Chow J."/>
            <person name="Chiniquy J."/>
            <person name="Lipzen A."/>
            <person name="Tritt A."/>
            <person name="Sun H."/>
            <person name="Haridas S."/>
            <person name="LaButti K."/>
            <person name="Ohm R.A."/>
            <person name="Kues U."/>
            <person name="Blanchette R.A."/>
            <person name="Grigoriev I.V."/>
            <person name="Minto R.E."/>
            <person name="Hibbett D.S."/>
        </authorList>
    </citation>
    <scope>NUCLEOTIDE SEQUENCE [LARGE SCALE GENOMIC DNA]</scope>
    <source>
        <strain evidence="8 9">ATCC 64428</strain>
    </source>
</reference>
<keyword evidence="2 4" id="KW-0732">Signal</keyword>
<gene>
    <name evidence="8" type="ORF">FISHEDRAFT_35042</name>
</gene>
<evidence type="ECO:0000256" key="1">
    <source>
        <dbReference type="ARBA" id="ARBA00006699"/>
    </source>
</evidence>
<dbReference type="GO" id="GO:0005975">
    <property type="term" value="P:carbohydrate metabolic process"/>
    <property type="evidence" value="ECO:0007669"/>
    <property type="project" value="InterPro"/>
</dbReference>
<evidence type="ECO:0000259" key="7">
    <source>
        <dbReference type="Pfam" id="PF08124"/>
    </source>
</evidence>
<feature type="domain" description="Polysaccharide lyase 8 N-terminal alpha-helical" evidence="7">
    <location>
        <begin position="96"/>
        <end position="377"/>
    </location>
</feature>
<proteinExistence type="inferred from homology"/>
<feature type="domain" description="Polysaccharide lyase family 8 central" evidence="5">
    <location>
        <begin position="421"/>
        <end position="671"/>
    </location>
</feature>
<dbReference type="InterPro" id="IPR038970">
    <property type="entry name" value="Lyase_8"/>
</dbReference>
<dbReference type="InterPro" id="IPR012970">
    <property type="entry name" value="Lyase_8_alpha_N"/>
</dbReference>
<evidence type="ECO:0000313" key="9">
    <source>
        <dbReference type="Proteomes" id="UP000054144"/>
    </source>
</evidence>
<comment type="similarity">
    <text evidence="1">Belongs to the polysaccharide lyase 8 family.</text>
</comment>
<dbReference type="InterPro" id="IPR014718">
    <property type="entry name" value="GH-type_carb-bd"/>
</dbReference>
<name>A0A0D7AMM2_9AGAR</name>
<keyword evidence="3 8" id="KW-0456">Lyase</keyword>
<dbReference type="SUPFAM" id="SSF48230">
    <property type="entry name" value="Chondroitin AC/alginate lyase"/>
    <property type="match status" value="1"/>
</dbReference>
<dbReference type="PANTHER" id="PTHR38481:SF1">
    <property type="entry name" value="HYALURONATE LYASE"/>
    <property type="match status" value="1"/>
</dbReference>
<evidence type="ECO:0000256" key="4">
    <source>
        <dbReference type="SAM" id="SignalP"/>
    </source>
</evidence>